<organism evidence="2 3">
    <name type="scientific">Actinoplanes oblitus</name>
    <dbReference type="NCBI Taxonomy" id="3040509"/>
    <lineage>
        <taxon>Bacteria</taxon>
        <taxon>Bacillati</taxon>
        <taxon>Actinomycetota</taxon>
        <taxon>Actinomycetes</taxon>
        <taxon>Micromonosporales</taxon>
        <taxon>Micromonosporaceae</taxon>
        <taxon>Actinoplanes</taxon>
    </lineage>
</organism>
<name>A0ABY8WV88_9ACTN</name>
<evidence type="ECO:0000313" key="2">
    <source>
        <dbReference type="EMBL" id="WIN00395.1"/>
    </source>
</evidence>
<gene>
    <name evidence="2" type="ORF">ACTOB_004099</name>
</gene>
<evidence type="ECO:0000313" key="3">
    <source>
        <dbReference type="Proteomes" id="UP001240150"/>
    </source>
</evidence>
<accession>A0ABY8WV88</accession>
<dbReference type="EMBL" id="CP126980">
    <property type="protein sequence ID" value="WIN00395.1"/>
    <property type="molecule type" value="Genomic_DNA"/>
</dbReference>
<protein>
    <submittedName>
        <fullName evidence="2">Uncharacterized protein</fullName>
    </submittedName>
</protein>
<dbReference type="RefSeq" id="WP_284921920.1">
    <property type="nucleotide sequence ID" value="NZ_CP126980.1"/>
</dbReference>
<proteinExistence type="predicted"/>
<keyword evidence="3" id="KW-1185">Reference proteome</keyword>
<dbReference type="Proteomes" id="UP001240150">
    <property type="component" value="Chromosome"/>
</dbReference>
<feature type="compositionally biased region" description="Low complexity" evidence="1">
    <location>
        <begin position="60"/>
        <end position="74"/>
    </location>
</feature>
<feature type="region of interest" description="Disordered" evidence="1">
    <location>
        <begin position="1"/>
        <end position="74"/>
    </location>
</feature>
<sequence length="233" mass="24836">MRSRDCWAETGATIPSTATRQADRRSDMTFDGYAHSSAHPEQANPDESSAGMKSGSGSVSGPAAEEPQPAAPGSEEALWYRQGLLSDLRDWIAAQPGITTSGYVTSVNDPENGSTVLVWHGPANRMRQRIVDEARRRHIPLSIQQSEYRPAALERAVEQLIAIGSGTGVFQNFMVSSIGTFGLDPAFDGVTVYGDYIDPPAEGIPAADSALARALTARTGVAVAIEHGRIELL</sequence>
<reference evidence="2 3" key="1">
    <citation type="submission" date="2023-06" db="EMBL/GenBank/DDBJ databases">
        <authorList>
            <person name="Yushchuk O."/>
            <person name="Binda E."/>
            <person name="Ruckert-Reed C."/>
            <person name="Fedorenko V."/>
            <person name="Kalinowski J."/>
            <person name="Marinelli F."/>
        </authorList>
    </citation>
    <scope>NUCLEOTIDE SEQUENCE [LARGE SCALE GENOMIC DNA]</scope>
    <source>
        <strain evidence="2 3">NRRL 3884</strain>
    </source>
</reference>
<evidence type="ECO:0000256" key="1">
    <source>
        <dbReference type="SAM" id="MobiDB-lite"/>
    </source>
</evidence>